<gene>
    <name evidence="1" type="ORF">V2J94_41660</name>
</gene>
<reference evidence="1 2" key="1">
    <citation type="submission" date="2023-11" db="EMBL/GenBank/DDBJ databases">
        <title>30 novel species of actinomycetes from the DSMZ collection.</title>
        <authorList>
            <person name="Nouioui I."/>
        </authorList>
    </citation>
    <scope>NUCLEOTIDE SEQUENCE [LARGE SCALE GENOMIC DNA]</scope>
    <source>
        <strain evidence="1 2">DSM 41524</strain>
    </source>
</reference>
<sequence>MSNDRTPVTGPFRVYIDPTPGGVTLDVSHMITALLRQLAQDAEEDPQGVLDDLRSIAELDRASRGSDSHAGHERDEQVQRLLDSIGGGKLPVYGGQVLALADRLRVLGEPKAVPAQRAAEGGAAA</sequence>
<evidence type="ECO:0000313" key="2">
    <source>
        <dbReference type="Proteomes" id="UP001354709"/>
    </source>
</evidence>
<dbReference type="RefSeq" id="WP_330815531.1">
    <property type="nucleotide sequence ID" value="NZ_JAZBJO010000045.1"/>
</dbReference>
<accession>A0ABU7QD43</accession>
<organism evidence="1 2">
    <name type="scientific">Streptomyces asiaticus subsp. ignotus</name>
    <dbReference type="NCBI Taxonomy" id="3098222"/>
    <lineage>
        <taxon>Bacteria</taxon>
        <taxon>Bacillati</taxon>
        <taxon>Actinomycetota</taxon>
        <taxon>Actinomycetes</taxon>
        <taxon>Kitasatosporales</taxon>
        <taxon>Streptomycetaceae</taxon>
        <taxon>Streptomyces</taxon>
        <taxon>Streptomyces violaceusniger group</taxon>
    </lineage>
</organism>
<protein>
    <recommendedName>
        <fullName evidence="3">Tail assembly chaperone</fullName>
    </recommendedName>
</protein>
<dbReference type="Proteomes" id="UP001354709">
    <property type="component" value="Unassembled WGS sequence"/>
</dbReference>
<dbReference type="EMBL" id="JAZBJO010000045">
    <property type="protein sequence ID" value="MEE4598279.1"/>
    <property type="molecule type" value="Genomic_DNA"/>
</dbReference>
<name>A0ABU7QD43_9ACTN</name>
<evidence type="ECO:0000313" key="1">
    <source>
        <dbReference type="EMBL" id="MEE4598279.1"/>
    </source>
</evidence>
<keyword evidence="2" id="KW-1185">Reference proteome</keyword>
<proteinExistence type="predicted"/>
<comment type="caution">
    <text evidence="1">The sequence shown here is derived from an EMBL/GenBank/DDBJ whole genome shotgun (WGS) entry which is preliminary data.</text>
</comment>
<evidence type="ECO:0008006" key="3">
    <source>
        <dbReference type="Google" id="ProtNLM"/>
    </source>
</evidence>